<dbReference type="AlphaFoldDB" id="A0A1D8S6X1"/>
<feature type="region of interest" description="Disordered" evidence="1">
    <location>
        <begin position="178"/>
        <end position="219"/>
    </location>
</feature>
<dbReference type="InterPro" id="IPR055538">
    <property type="entry name" value="DUF7114"/>
</dbReference>
<accession>A0A1D8S6X1</accession>
<dbReference type="Pfam" id="PF23426">
    <property type="entry name" value="DUF7114"/>
    <property type="match status" value="1"/>
</dbReference>
<dbReference type="EMBL" id="CP016070">
    <property type="protein sequence ID" value="AOW81103.1"/>
    <property type="molecule type" value="Genomic_DNA"/>
</dbReference>
<reference evidence="2 3" key="1">
    <citation type="submission" date="2016-06" db="EMBL/GenBank/DDBJ databases">
        <title>Discovery of anaerobic lithoheterotrophic haloarchaeon capable of sulfur respiration by hydrogen and formate.</title>
        <authorList>
            <person name="Sorokin D.Y."/>
            <person name="Kublanov I.V."/>
            <person name="Roman P."/>
            <person name="Sinninghe Damste J.S."/>
            <person name="Golyshin P.N."/>
            <person name="Rojo D."/>
            <person name="Ciordia S."/>
            <person name="Mena Md.C."/>
            <person name="Ferrer M."/>
            <person name="Smedile F."/>
            <person name="Messina E."/>
            <person name="La Cono V."/>
            <person name="Yakimov M.M."/>
        </authorList>
    </citation>
    <scope>NUCLEOTIDE SEQUENCE [LARGE SCALE GENOMIC DNA]</scope>
    <source>
        <strain evidence="2 3">HTSR1</strain>
    </source>
</reference>
<evidence type="ECO:0000313" key="3">
    <source>
        <dbReference type="Proteomes" id="UP000185608"/>
    </source>
</evidence>
<dbReference type="RefSeq" id="WP_070365751.1">
    <property type="nucleotide sequence ID" value="NZ_CP016070.1"/>
</dbReference>
<evidence type="ECO:0000256" key="1">
    <source>
        <dbReference type="SAM" id="MobiDB-lite"/>
    </source>
</evidence>
<evidence type="ECO:0000313" key="2">
    <source>
        <dbReference type="EMBL" id="AOW81103.1"/>
    </source>
</evidence>
<proteinExistence type="predicted"/>
<organism evidence="2 3">
    <name type="scientific">Halodesulfurarchaeum formicicum</name>
    <dbReference type="NCBI Taxonomy" id="1873524"/>
    <lineage>
        <taxon>Archaea</taxon>
        <taxon>Methanobacteriati</taxon>
        <taxon>Methanobacteriota</taxon>
        <taxon>Stenosarchaea group</taxon>
        <taxon>Halobacteria</taxon>
        <taxon>Halobacteriales</taxon>
        <taxon>Halobacteriaceae</taxon>
        <taxon>Halodesulfurarchaeum</taxon>
    </lineage>
</organism>
<protein>
    <submittedName>
        <fullName evidence="2">Uncharacterized protein</fullName>
    </submittedName>
</protein>
<gene>
    <name evidence="2" type="ORF">HTSR_1940</name>
</gene>
<dbReference type="KEGG" id="halh:HTSR_1940"/>
<dbReference type="GeneID" id="29829929"/>
<sequence length="219" mass="23039">MDEVAQARIAVTEAIREITPDRLRETMDAHILGTSMIPGVLALLSASVAAGDAEEPVVSNRAAGVQLIYDGLRLTRALVHDEPWTGTGDVEDDLDVLAADVLVARGFQLLSHTEAADKAVETVREFGQEQTELRSGGTTARSLEANVFELAVIAGATATGGETPLSLRQYVVGLARNHGEPPLPSAPEGLPDGIEDAMRRVGGRATGEEPVRTPSATDP</sequence>
<name>A0A1D8S6X1_9EURY</name>
<dbReference type="Proteomes" id="UP000185608">
    <property type="component" value="Chromosome"/>
</dbReference>